<dbReference type="InterPro" id="IPR011991">
    <property type="entry name" value="ArsR-like_HTH"/>
</dbReference>
<dbReference type="InterPro" id="IPR001845">
    <property type="entry name" value="HTH_ArsR_DNA-bd_dom"/>
</dbReference>
<dbReference type="Proteomes" id="UP000095087">
    <property type="component" value="Unassembled WGS sequence"/>
</dbReference>
<organism evidence="2 3">
    <name type="scientific">Methyloligella halotolerans</name>
    <dbReference type="NCBI Taxonomy" id="1177755"/>
    <lineage>
        <taxon>Bacteria</taxon>
        <taxon>Pseudomonadati</taxon>
        <taxon>Pseudomonadota</taxon>
        <taxon>Alphaproteobacteria</taxon>
        <taxon>Hyphomicrobiales</taxon>
        <taxon>Hyphomicrobiaceae</taxon>
        <taxon>Methyloligella</taxon>
    </lineage>
</organism>
<dbReference type="PATRIC" id="fig|1177755.3.peg.1343"/>
<dbReference type="PRINTS" id="PR00778">
    <property type="entry name" value="HTHARSR"/>
</dbReference>
<evidence type="ECO:0000313" key="3">
    <source>
        <dbReference type="Proteomes" id="UP000095087"/>
    </source>
</evidence>
<dbReference type="NCBIfam" id="NF033788">
    <property type="entry name" value="HTH_metalloreg"/>
    <property type="match status" value="1"/>
</dbReference>
<dbReference type="EMBL" id="MASI01000002">
    <property type="protein sequence ID" value="ODA68165.1"/>
    <property type="molecule type" value="Genomic_DNA"/>
</dbReference>
<dbReference type="STRING" id="1177755.A7A08_01336"/>
<dbReference type="InterPro" id="IPR036390">
    <property type="entry name" value="WH_DNA-bd_sf"/>
</dbReference>
<gene>
    <name evidence="2" type="ORF">A7A08_01336</name>
</gene>
<dbReference type="GO" id="GO:0003700">
    <property type="term" value="F:DNA-binding transcription factor activity"/>
    <property type="evidence" value="ECO:0007669"/>
    <property type="project" value="InterPro"/>
</dbReference>
<comment type="caution">
    <text evidence="2">The sequence shown here is derived from an EMBL/GenBank/DDBJ whole genome shotgun (WGS) entry which is preliminary data.</text>
</comment>
<dbReference type="InterPro" id="IPR036388">
    <property type="entry name" value="WH-like_DNA-bd_sf"/>
</dbReference>
<proteinExistence type="predicted"/>
<dbReference type="Gene3D" id="1.10.10.10">
    <property type="entry name" value="Winged helix-like DNA-binding domain superfamily/Winged helix DNA-binding domain"/>
    <property type="match status" value="1"/>
</dbReference>
<accession>A0A1E2S1G4</accession>
<reference evidence="2 3" key="1">
    <citation type="submission" date="2016-07" db="EMBL/GenBank/DDBJ databases">
        <title>Draft genome sequence of Methyloligella halotolerans C2T (VKM B-2706T=CCUG 61687T=DSM 25045T), a halotolerant polyhydroxybutyrate accumulating methylotroph.</title>
        <authorList>
            <person name="Vasilenko O.V."/>
            <person name="Doronina N.V."/>
            <person name="Poroshina M.N."/>
            <person name="Tarlachkov S.V."/>
            <person name="Trotsenko Y.A."/>
        </authorList>
    </citation>
    <scope>NUCLEOTIDE SEQUENCE [LARGE SCALE GENOMIC DNA]</scope>
    <source>
        <strain evidence="2 3">VKM B-2706</strain>
    </source>
</reference>
<evidence type="ECO:0000259" key="1">
    <source>
        <dbReference type="PROSITE" id="PS50987"/>
    </source>
</evidence>
<dbReference type="PANTHER" id="PTHR38600:SF1">
    <property type="entry name" value="TRANSCRIPTIONAL REGULATORY PROTEIN"/>
    <property type="match status" value="1"/>
</dbReference>
<dbReference type="Pfam" id="PF12840">
    <property type="entry name" value="HTH_20"/>
    <property type="match status" value="1"/>
</dbReference>
<protein>
    <submittedName>
        <fullName evidence="2">HTH-type transcriptional regulator</fullName>
    </submittedName>
</protein>
<feature type="domain" description="HTH arsR-type" evidence="1">
    <location>
        <begin position="6"/>
        <end position="104"/>
    </location>
</feature>
<dbReference type="PANTHER" id="PTHR38600">
    <property type="entry name" value="TRANSCRIPTIONAL REGULATORY PROTEIN"/>
    <property type="match status" value="1"/>
</dbReference>
<dbReference type="AlphaFoldDB" id="A0A1E2S1G4"/>
<dbReference type="SUPFAM" id="SSF46785">
    <property type="entry name" value="Winged helix' DNA-binding domain"/>
    <property type="match status" value="1"/>
</dbReference>
<dbReference type="PROSITE" id="PS50987">
    <property type="entry name" value="HTH_ARSR_2"/>
    <property type="match status" value="1"/>
</dbReference>
<sequence>MSRALSDHNLRAHSASLFAALGDETRLDLLAKLTGGVPRSISALTEGTDLTRQAVTKHLKVLEDAGMVHSARVGRESRYALEPKAIDDLKAYLDLVSAHWDDALSRLKTMVESDLD</sequence>
<dbReference type="CDD" id="cd00090">
    <property type="entry name" value="HTH_ARSR"/>
    <property type="match status" value="1"/>
</dbReference>
<keyword evidence="3" id="KW-1185">Reference proteome</keyword>
<dbReference type="OrthoDB" id="9790747at2"/>
<dbReference type="RefSeq" id="WP_069094641.1">
    <property type="nucleotide sequence ID" value="NZ_MASI01000002.1"/>
</dbReference>
<dbReference type="SMART" id="SM00418">
    <property type="entry name" value="HTH_ARSR"/>
    <property type="match status" value="1"/>
</dbReference>
<name>A0A1E2S1G4_9HYPH</name>
<evidence type="ECO:0000313" key="2">
    <source>
        <dbReference type="EMBL" id="ODA68165.1"/>
    </source>
</evidence>